<dbReference type="AlphaFoldDB" id="A0A8G2CJP6"/>
<dbReference type="Proteomes" id="UP000186308">
    <property type="component" value="Unassembled WGS sequence"/>
</dbReference>
<accession>A0A8G2CJP6</accession>
<dbReference type="EMBL" id="FTNE01000006">
    <property type="protein sequence ID" value="SIQ56656.1"/>
    <property type="molecule type" value="Genomic_DNA"/>
</dbReference>
<evidence type="ECO:0000259" key="2">
    <source>
        <dbReference type="Pfam" id="PF13231"/>
    </source>
</evidence>
<keyword evidence="1" id="KW-0812">Transmembrane</keyword>
<evidence type="ECO:0000313" key="4">
    <source>
        <dbReference type="Proteomes" id="UP000186308"/>
    </source>
</evidence>
<keyword evidence="1" id="KW-0472">Membrane</keyword>
<evidence type="ECO:0000256" key="1">
    <source>
        <dbReference type="SAM" id="Phobius"/>
    </source>
</evidence>
<feature type="transmembrane region" description="Helical" evidence="1">
    <location>
        <begin position="12"/>
        <end position="29"/>
    </location>
</feature>
<dbReference type="OrthoDB" id="7265336at2"/>
<dbReference type="Pfam" id="PF13231">
    <property type="entry name" value="PMT_2"/>
    <property type="match status" value="1"/>
</dbReference>
<keyword evidence="3" id="KW-0808">Transferase</keyword>
<feature type="transmembrane region" description="Helical" evidence="1">
    <location>
        <begin position="281"/>
        <end position="303"/>
    </location>
</feature>
<sequence length="500" mass="53113">MKTARSGARVPLATAIGIAAIILLVIAWCRGGEYDEYYSIFLIAGHARPDWPIVPVRVAALRGWYHGHASLLEIVRALRRGDVHPPLYFWLLSFWRDLVGMDLFRLRILSILLTLLALATLARVARHLGVAPSLVIVLTVLCYCFAYTGVVARNFALTDALSLTGVMLLLEAAAQPTRPIALLGGIALGAACFSNYLASFTTIAALGWFAIINRRRPGMALLPALGAGLFIPAGAWFFLAQAESRKGQFHAFKPLRALIDLGRDQAGAVLGALPRYAPPPWSVALAVALGLLTLLLSIIVIRDGLPRLAPRHRELVVSLILAPPLGLLALGAAFNNTPIEVRYVWLGLPYIGLALAAGLRNRPRLASLVIAVQAAAIIGLAIAPQTMQPAARTARDAAALAAAGTLVLVPFGNDGVGIPGPFIAAAPSSLMVQIVRAATPTLPADSARFHRVIIANIEVDAASRALVPRLVALFTAAPCRTLQDSPADVIVFDNNCQGPQ</sequence>
<keyword evidence="3" id="KW-0328">Glycosyltransferase</keyword>
<comment type="caution">
    <text evidence="3">The sequence shown here is derived from an EMBL/GenBank/DDBJ whole genome shotgun (WGS) entry which is preliminary data.</text>
</comment>
<feature type="transmembrane region" description="Helical" evidence="1">
    <location>
        <begin position="341"/>
        <end position="358"/>
    </location>
</feature>
<feature type="transmembrane region" description="Helical" evidence="1">
    <location>
        <begin position="365"/>
        <end position="383"/>
    </location>
</feature>
<feature type="transmembrane region" description="Helical" evidence="1">
    <location>
        <begin position="180"/>
        <end position="208"/>
    </location>
</feature>
<keyword evidence="1" id="KW-1133">Transmembrane helix</keyword>
<feature type="transmembrane region" description="Helical" evidence="1">
    <location>
        <begin position="130"/>
        <end position="148"/>
    </location>
</feature>
<organism evidence="3 4">
    <name type="scientific">Acidiphilium rubrum</name>
    <dbReference type="NCBI Taxonomy" id="526"/>
    <lineage>
        <taxon>Bacteria</taxon>
        <taxon>Pseudomonadati</taxon>
        <taxon>Pseudomonadota</taxon>
        <taxon>Alphaproteobacteria</taxon>
        <taxon>Acetobacterales</taxon>
        <taxon>Acidocellaceae</taxon>
        <taxon>Acidiphilium</taxon>
    </lineage>
</organism>
<feature type="transmembrane region" description="Helical" evidence="1">
    <location>
        <begin position="106"/>
        <end position="124"/>
    </location>
</feature>
<dbReference type="RefSeq" id="WP_029311320.1">
    <property type="nucleotide sequence ID" value="NZ_FTNE01000006.1"/>
</dbReference>
<protein>
    <submittedName>
        <fullName evidence="3">Dolichyl-phosphate-mannose-protein mannosyltransferase</fullName>
    </submittedName>
</protein>
<feature type="transmembrane region" description="Helical" evidence="1">
    <location>
        <begin position="220"/>
        <end position="239"/>
    </location>
</feature>
<feature type="transmembrane region" description="Helical" evidence="1">
    <location>
        <begin position="315"/>
        <end position="335"/>
    </location>
</feature>
<dbReference type="InterPro" id="IPR038731">
    <property type="entry name" value="RgtA/B/C-like"/>
</dbReference>
<name>A0A8G2CJP6_ACIRU</name>
<keyword evidence="4" id="KW-1185">Reference proteome</keyword>
<gene>
    <name evidence="3" type="ORF">SAMN05421828_10699</name>
</gene>
<reference evidence="3 4" key="1">
    <citation type="submission" date="2017-01" db="EMBL/GenBank/DDBJ databases">
        <authorList>
            <person name="Varghese N."/>
            <person name="Submissions S."/>
        </authorList>
    </citation>
    <scope>NUCLEOTIDE SEQUENCE [LARGE SCALE GENOMIC DNA]</scope>
    <source>
        <strain evidence="3 4">ATCC 35905</strain>
    </source>
</reference>
<feature type="domain" description="Glycosyltransferase RgtA/B/C/D-like" evidence="2">
    <location>
        <begin position="84"/>
        <end position="217"/>
    </location>
</feature>
<dbReference type="GO" id="GO:0016757">
    <property type="term" value="F:glycosyltransferase activity"/>
    <property type="evidence" value="ECO:0007669"/>
    <property type="project" value="UniProtKB-KW"/>
</dbReference>
<proteinExistence type="predicted"/>
<evidence type="ECO:0000313" key="3">
    <source>
        <dbReference type="EMBL" id="SIQ56656.1"/>
    </source>
</evidence>